<name>A0A9D4I9X5_DREPO</name>
<proteinExistence type="predicted"/>
<dbReference type="AlphaFoldDB" id="A0A9D4I9X5"/>
<organism evidence="1 2">
    <name type="scientific">Dreissena polymorpha</name>
    <name type="common">Zebra mussel</name>
    <name type="synonym">Mytilus polymorpha</name>
    <dbReference type="NCBI Taxonomy" id="45954"/>
    <lineage>
        <taxon>Eukaryota</taxon>
        <taxon>Metazoa</taxon>
        <taxon>Spiralia</taxon>
        <taxon>Lophotrochozoa</taxon>
        <taxon>Mollusca</taxon>
        <taxon>Bivalvia</taxon>
        <taxon>Autobranchia</taxon>
        <taxon>Heteroconchia</taxon>
        <taxon>Euheterodonta</taxon>
        <taxon>Imparidentia</taxon>
        <taxon>Neoheterodontei</taxon>
        <taxon>Myida</taxon>
        <taxon>Dreissenoidea</taxon>
        <taxon>Dreissenidae</taxon>
        <taxon>Dreissena</taxon>
    </lineage>
</organism>
<dbReference type="EMBL" id="JAIWYP010000010">
    <property type="protein sequence ID" value="KAH3752393.1"/>
    <property type="molecule type" value="Genomic_DNA"/>
</dbReference>
<protein>
    <submittedName>
        <fullName evidence="1">Uncharacterized protein</fullName>
    </submittedName>
</protein>
<evidence type="ECO:0000313" key="2">
    <source>
        <dbReference type="Proteomes" id="UP000828390"/>
    </source>
</evidence>
<gene>
    <name evidence="1" type="ORF">DPMN_187010</name>
</gene>
<dbReference type="Proteomes" id="UP000828390">
    <property type="component" value="Unassembled WGS sequence"/>
</dbReference>
<keyword evidence="2" id="KW-1185">Reference proteome</keyword>
<comment type="caution">
    <text evidence="1">The sequence shown here is derived from an EMBL/GenBank/DDBJ whole genome shotgun (WGS) entry which is preliminary data.</text>
</comment>
<evidence type="ECO:0000313" key="1">
    <source>
        <dbReference type="EMBL" id="KAH3752393.1"/>
    </source>
</evidence>
<accession>A0A9D4I9X5</accession>
<sequence length="83" mass="10013">MHPWYTELGMVDKGIEGGRIFAYSILYNGYYSDKWYVPYLNDQNDRYNPSAVNCTVPGKTNTMRRQWFNFYNYWYSLIICKPN</sequence>
<reference evidence="1" key="1">
    <citation type="journal article" date="2019" name="bioRxiv">
        <title>The Genome of the Zebra Mussel, Dreissena polymorpha: A Resource for Invasive Species Research.</title>
        <authorList>
            <person name="McCartney M.A."/>
            <person name="Auch B."/>
            <person name="Kono T."/>
            <person name="Mallez S."/>
            <person name="Zhang Y."/>
            <person name="Obille A."/>
            <person name="Becker A."/>
            <person name="Abrahante J.E."/>
            <person name="Garbe J."/>
            <person name="Badalamenti J.P."/>
            <person name="Herman A."/>
            <person name="Mangelson H."/>
            <person name="Liachko I."/>
            <person name="Sullivan S."/>
            <person name="Sone E.D."/>
            <person name="Koren S."/>
            <person name="Silverstein K.A.T."/>
            <person name="Beckman K.B."/>
            <person name="Gohl D.M."/>
        </authorList>
    </citation>
    <scope>NUCLEOTIDE SEQUENCE</scope>
    <source>
        <strain evidence="1">Duluth1</strain>
        <tissue evidence="1">Whole animal</tissue>
    </source>
</reference>
<reference evidence="1" key="2">
    <citation type="submission" date="2020-11" db="EMBL/GenBank/DDBJ databases">
        <authorList>
            <person name="McCartney M.A."/>
            <person name="Auch B."/>
            <person name="Kono T."/>
            <person name="Mallez S."/>
            <person name="Becker A."/>
            <person name="Gohl D.M."/>
            <person name="Silverstein K.A.T."/>
            <person name="Koren S."/>
            <person name="Bechman K.B."/>
            <person name="Herman A."/>
            <person name="Abrahante J.E."/>
            <person name="Garbe J."/>
        </authorList>
    </citation>
    <scope>NUCLEOTIDE SEQUENCE</scope>
    <source>
        <strain evidence="1">Duluth1</strain>
        <tissue evidence="1">Whole animal</tissue>
    </source>
</reference>